<dbReference type="InterPro" id="IPR014752">
    <property type="entry name" value="Arrestin-like_C"/>
</dbReference>
<gene>
    <name evidence="2" type="ORF">BKA59DRAFT_39324</name>
</gene>
<dbReference type="InterPro" id="IPR039634">
    <property type="entry name" value="Bul1-like"/>
</dbReference>
<dbReference type="Gene3D" id="2.60.40.640">
    <property type="match status" value="1"/>
</dbReference>
<reference evidence="2" key="1">
    <citation type="journal article" date="2021" name="Nat. Commun.">
        <title>Genetic determinants of endophytism in the Arabidopsis root mycobiome.</title>
        <authorList>
            <person name="Mesny F."/>
            <person name="Miyauchi S."/>
            <person name="Thiergart T."/>
            <person name="Pickel B."/>
            <person name="Atanasova L."/>
            <person name="Karlsson M."/>
            <person name="Huettel B."/>
            <person name="Barry K.W."/>
            <person name="Haridas S."/>
            <person name="Chen C."/>
            <person name="Bauer D."/>
            <person name="Andreopoulos W."/>
            <person name="Pangilinan J."/>
            <person name="LaButti K."/>
            <person name="Riley R."/>
            <person name="Lipzen A."/>
            <person name="Clum A."/>
            <person name="Drula E."/>
            <person name="Henrissat B."/>
            <person name="Kohler A."/>
            <person name="Grigoriev I.V."/>
            <person name="Martin F.M."/>
            <person name="Hacquard S."/>
        </authorList>
    </citation>
    <scope>NUCLEOTIDE SEQUENCE</scope>
    <source>
        <strain evidence="2">MPI-SDFR-AT-0068</strain>
    </source>
</reference>
<dbReference type="PANTHER" id="PTHR31904">
    <property type="entry name" value="BYPASS OF STOP CODON PROTEIN 5-RELATED"/>
    <property type="match status" value="1"/>
</dbReference>
<protein>
    <recommendedName>
        <fullName evidence="1">Arrestin-like N-terminal domain-containing protein</fullName>
    </recommendedName>
</protein>
<dbReference type="EMBL" id="JAGPXF010000001">
    <property type="protein sequence ID" value="KAH7262781.1"/>
    <property type="molecule type" value="Genomic_DNA"/>
</dbReference>
<proteinExistence type="predicted"/>
<keyword evidence="3" id="KW-1185">Reference proteome</keyword>
<sequence length="428" mass="47478">MTTMALSEKTLSSFVDVQVTKLPMTPPEYEHLGIHRNGGAQPWGATHALASLKGKMSKKPEVNITINGHFNSKVYTTNSEISGEIVITPTRNIRFEHVDISLDGSSQTRRDGPDMTHITTHRFLRLEMPIDDSEYPASRVLEAGTTYTFPFIFNVPAHLTTKACRHKTVSDDVWEKHMSLPPTLRGWEKDDMAPDMARISYSVKAYVLTRAKHGLDIALGNSHAINVMPSSFEEPPLNITERDDLYKMEKSKKVRKNIFSASQGRISAVAAQPAAIHLSKEGYEASGSSVPISFTFEPSSADVVPPQITSASVKIQAHTWFRDNPMLNLPTMGSQIANFGYPCSVTLPKVQPEVKWTQNVDMRNKSSPIFHTATVEVPFELPTSDKMFVPTFHSCIISRAYTIKLVLEGDVKIDLVVPVQVVMGSPDV</sequence>
<dbReference type="Pfam" id="PF00339">
    <property type="entry name" value="Arrestin_N"/>
    <property type="match status" value="1"/>
</dbReference>
<dbReference type="OrthoDB" id="2283785at2759"/>
<evidence type="ECO:0000313" key="2">
    <source>
        <dbReference type="EMBL" id="KAH7262781.1"/>
    </source>
</evidence>
<evidence type="ECO:0000259" key="1">
    <source>
        <dbReference type="Pfam" id="PF00339"/>
    </source>
</evidence>
<evidence type="ECO:0000313" key="3">
    <source>
        <dbReference type="Proteomes" id="UP000813427"/>
    </source>
</evidence>
<dbReference type="AlphaFoldDB" id="A0A8K0WH53"/>
<feature type="domain" description="Arrestin-like N-terminal" evidence="1">
    <location>
        <begin position="70"/>
        <end position="161"/>
    </location>
</feature>
<dbReference type="PANTHER" id="PTHR31904:SF1">
    <property type="entry name" value="BYPASS OF STOP CODON PROTEIN 5-RELATED"/>
    <property type="match status" value="1"/>
</dbReference>
<name>A0A8K0WH53_9HYPO</name>
<dbReference type="Proteomes" id="UP000813427">
    <property type="component" value="Unassembled WGS sequence"/>
</dbReference>
<accession>A0A8K0WH53</accession>
<comment type="caution">
    <text evidence="2">The sequence shown here is derived from an EMBL/GenBank/DDBJ whole genome shotgun (WGS) entry which is preliminary data.</text>
</comment>
<dbReference type="InterPro" id="IPR011021">
    <property type="entry name" value="Arrestin-like_N"/>
</dbReference>
<organism evidence="2 3">
    <name type="scientific">Fusarium tricinctum</name>
    <dbReference type="NCBI Taxonomy" id="61284"/>
    <lineage>
        <taxon>Eukaryota</taxon>
        <taxon>Fungi</taxon>
        <taxon>Dikarya</taxon>
        <taxon>Ascomycota</taxon>
        <taxon>Pezizomycotina</taxon>
        <taxon>Sordariomycetes</taxon>
        <taxon>Hypocreomycetidae</taxon>
        <taxon>Hypocreales</taxon>
        <taxon>Nectriaceae</taxon>
        <taxon>Fusarium</taxon>
        <taxon>Fusarium tricinctum species complex</taxon>
    </lineage>
</organism>